<organism evidence="1 2">
    <name type="scientific">Candidatus Taylorbacteria bacterium RIFCSPHIGHO2_02_FULL_44_12</name>
    <dbReference type="NCBI Taxonomy" id="1802308"/>
    <lineage>
        <taxon>Bacteria</taxon>
        <taxon>Candidatus Tayloriibacteriota</taxon>
    </lineage>
</organism>
<name>A0A1G2MJM8_9BACT</name>
<evidence type="ECO:0000313" key="2">
    <source>
        <dbReference type="Proteomes" id="UP000178413"/>
    </source>
</evidence>
<dbReference type="Proteomes" id="UP000178413">
    <property type="component" value="Unassembled WGS sequence"/>
</dbReference>
<proteinExistence type="predicted"/>
<gene>
    <name evidence="1" type="ORF">A3D50_01130</name>
</gene>
<accession>A0A1G2MJM8</accession>
<dbReference type="AlphaFoldDB" id="A0A1G2MJM8"/>
<sequence length="81" mass="8918">MINVEVTKNSGENGISLIRRFSRKVQGAGILPRVRGLRFNSRVQSAFKVKQRALKGISRRAAMAELVKLGKAPVKKTRGGK</sequence>
<dbReference type="STRING" id="1802308.A3D50_01130"/>
<comment type="caution">
    <text evidence="1">The sequence shown here is derived from an EMBL/GenBank/DDBJ whole genome shotgun (WGS) entry which is preliminary data.</text>
</comment>
<evidence type="ECO:0008006" key="3">
    <source>
        <dbReference type="Google" id="ProtNLM"/>
    </source>
</evidence>
<dbReference type="EMBL" id="MHRM01000012">
    <property type="protein sequence ID" value="OHA24125.1"/>
    <property type="molecule type" value="Genomic_DNA"/>
</dbReference>
<protein>
    <recommendedName>
        <fullName evidence="3">30S ribosomal protein S21</fullName>
    </recommendedName>
</protein>
<reference evidence="1 2" key="1">
    <citation type="journal article" date="2016" name="Nat. Commun.">
        <title>Thousands of microbial genomes shed light on interconnected biogeochemical processes in an aquifer system.</title>
        <authorList>
            <person name="Anantharaman K."/>
            <person name="Brown C.T."/>
            <person name="Hug L.A."/>
            <person name="Sharon I."/>
            <person name="Castelle C.J."/>
            <person name="Probst A.J."/>
            <person name="Thomas B.C."/>
            <person name="Singh A."/>
            <person name="Wilkins M.J."/>
            <person name="Karaoz U."/>
            <person name="Brodie E.L."/>
            <person name="Williams K.H."/>
            <person name="Hubbard S.S."/>
            <person name="Banfield J.F."/>
        </authorList>
    </citation>
    <scope>NUCLEOTIDE SEQUENCE [LARGE SCALE GENOMIC DNA]</scope>
</reference>
<evidence type="ECO:0000313" key="1">
    <source>
        <dbReference type="EMBL" id="OHA24125.1"/>
    </source>
</evidence>